<dbReference type="SUPFAM" id="SSF54373">
    <property type="entry name" value="FAD-linked reductases, C-terminal domain"/>
    <property type="match status" value="1"/>
</dbReference>
<name>A0A1M7S7C6_9RHOB</name>
<keyword evidence="4" id="KW-0503">Monooxygenase</keyword>
<dbReference type="InterPro" id="IPR002938">
    <property type="entry name" value="FAD-bd"/>
</dbReference>
<sequence>MRTRVAVIGGGPAGLLLGQLLHLDGIETVVIERRSREHVMGRIRAGVIETGTAELLRRAGVGARMDAEGLAHDGALFVGPSAELRVDFRDLVGRGVLVYGQTELTRDLYAARDAAGGVVIDRAEVTAIEGLDGPRPEIVYRRDGREGRIACDYVAGCDGHHGVSRRAIPAHALREHARALPFGWLGVLSRTRPTHPELIYARHPRGFALCSMRSAEVSRHYVQVPLSERVEDWSDARFWDELRARLPSWAAEATTPGPTIEKSIAPVRAFVAEPMRWGRLFLAGDAAHIVPPTGAKGLNLAAQDVGDLHAALRAAILEGDEAALDAYGPRALARVWRAVRFSWRLTRMLHVWPGADPFEERLQDAELAHLAASRRARAELAEAYVGLAFAPPEGGAPAPEGA</sequence>
<dbReference type="InterPro" id="IPR036188">
    <property type="entry name" value="FAD/NAD-bd_sf"/>
</dbReference>
<keyword evidence="1" id="KW-0285">Flavoprotein</keyword>
<evidence type="ECO:0000313" key="5">
    <source>
        <dbReference type="Proteomes" id="UP000184066"/>
    </source>
</evidence>
<evidence type="ECO:0000256" key="2">
    <source>
        <dbReference type="ARBA" id="ARBA00022827"/>
    </source>
</evidence>
<dbReference type="NCBIfam" id="TIGR02360">
    <property type="entry name" value="pbenz_hydroxyl"/>
    <property type="match status" value="1"/>
</dbReference>
<reference evidence="4 5" key="1">
    <citation type="submission" date="2016-12" db="EMBL/GenBank/DDBJ databases">
        <authorList>
            <person name="Song W.-J."/>
            <person name="Kurnit D.M."/>
        </authorList>
    </citation>
    <scope>NUCLEOTIDE SEQUENCE [LARGE SCALE GENOMIC DNA]</scope>
    <source>
        <strain evidence="4 5">CGMCC 1.10808</strain>
    </source>
</reference>
<keyword evidence="4" id="KW-0560">Oxidoreductase</keyword>
<dbReference type="RefSeq" id="WP_072746130.1">
    <property type="nucleotide sequence ID" value="NZ_FOHL01000003.1"/>
</dbReference>
<protein>
    <submittedName>
        <fullName evidence="4">p-hydroxybenzoate 3-monooxygenase</fullName>
    </submittedName>
</protein>
<organism evidence="4 5">
    <name type="scientific">Oceanicella actignis</name>
    <dbReference type="NCBI Taxonomy" id="1189325"/>
    <lineage>
        <taxon>Bacteria</taxon>
        <taxon>Pseudomonadati</taxon>
        <taxon>Pseudomonadota</taxon>
        <taxon>Alphaproteobacteria</taxon>
        <taxon>Rhodobacterales</taxon>
        <taxon>Paracoccaceae</taxon>
        <taxon>Oceanicella</taxon>
    </lineage>
</organism>
<dbReference type="NCBIfam" id="NF006091">
    <property type="entry name" value="PRK08243.1"/>
    <property type="match status" value="1"/>
</dbReference>
<dbReference type="OrthoDB" id="9791689at2"/>
<dbReference type="STRING" id="1189325.SAMN04488119_103500"/>
<dbReference type="Proteomes" id="UP000184066">
    <property type="component" value="Unassembled WGS sequence"/>
</dbReference>
<dbReference type="PANTHER" id="PTHR43004:SF3">
    <property type="entry name" value="P-HYDROXYBENZOATE HYDROXYLASE"/>
    <property type="match status" value="1"/>
</dbReference>
<accession>A0A1M7S7C6</accession>
<evidence type="ECO:0000256" key="1">
    <source>
        <dbReference type="ARBA" id="ARBA00022630"/>
    </source>
</evidence>
<dbReference type="InterPro" id="IPR012733">
    <property type="entry name" value="HB_mOase"/>
</dbReference>
<dbReference type="InterPro" id="IPR050641">
    <property type="entry name" value="RIFMO-like"/>
</dbReference>
<dbReference type="Pfam" id="PF01494">
    <property type="entry name" value="FAD_binding_3"/>
    <property type="match status" value="1"/>
</dbReference>
<dbReference type="AlphaFoldDB" id="A0A1M7S7C6"/>
<evidence type="ECO:0000259" key="3">
    <source>
        <dbReference type="Pfam" id="PF01494"/>
    </source>
</evidence>
<gene>
    <name evidence="4" type="ORF">SAMN05216200_1028</name>
</gene>
<keyword evidence="2" id="KW-0274">FAD</keyword>
<dbReference type="EMBL" id="FRDL01000002">
    <property type="protein sequence ID" value="SHN54527.1"/>
    <property type="molecule type" value="Genomic_DNA"/>
</dbReference>
<evidence type="ECO:0000313" key="4">
    <source>
        <dbReference type="EMBL" id="SHN54527.1"/>
    </source>
</evidence>
<dbReference type="PRINTS" id="PR00420">
    <property type="entry name" value="RNGMNOXGNASE"/>
</dbReference>
<dbReference type="GO" id="GO:0018659">
    <property type="term" value="F:4-hydroxybenzoate 3-monooxygenase activity"/>
    <property type="evidence" value="ECO:0007669"/>
    <property type="project" value="InterPro"/>
</dbReference>
<dbReference type="SUPFAM" id="SSF51905">
    <property type="entry name" value="FAD/NAD(P)-binding domain"/>
    <property type="match status" value="1"/>
</dbReference>
<dbReference type="GO" id="GO:0043639">
    <property type="term" value="P:benzoate catabolic process"/>
    <property type="evidence" value="ECO:0007669"/>
    <property type="project" value="InterPro"/>
</dbReference>
<dbReference type="PANTHER" id="PTHR43004">
    <property type="entry name" value="TRK SYSTEM POTASSIUM UPTAKE PROTEIN"/>
    <property type="match status" value="1"/>
</dbReference>
<dbReference type="GO" id="GO:0071949">
    <property type="term" value="F:FAD binding"/>
    <property type="evidence" value="ECO:0007669"/>
    <property type="project" value="InterPro"/>
</dbReference>
<proteinExistence type="predicted"/>
<feature type="domain" description="FAD-binding" evidence="3">
    <location>
        <begin position="2"/>
        <end position="342"/>
    </location>
</feature>
<keyword evidence="5" id="KW-1185">Reference proteome</keyword>
<dbReference type="Gene3D" id="3.30.9.10">
    <property type="entry name" value="D-Amino Acid Oxidase, subunit A, domain 2"/>
    <property type="match status" value="1"/>
</dbReference>
<dbReference type="Gene3D" id="3.50.50.60">
    <property type="entry name" value="FAD/NAD(P)-binding domain"/>
    <property type="match status" value="1"/>
</dbReference>